<dbReference type="RefSeq" id="XP_043001945.1">
    <property type="nucleotide sequence ID" value="XM_043159990.1"/>
</dbReference>
<evidence type="ECO:0000313" key="1">
    <source>
        <dbReference type="EMBL" id="KAG7085474.1"/>
    </source>
</evidence>
<evidence type="ECO:0000313" key="2">
    <source>
        <dbReference type="Proteomes" id="UP001049176"/>
    </source>
</evidence>
<proteinExistence type="predicted"/>
<sequence length="105" mass="11889">MRLHGEDRWHSVIPEGSSTWGRNFVRSVTFRDSSVHLYFEVRTLATIFSFFSLFLKAPLVRVGSPYELCICTGSLLVKLKSVAAGVNVCKLILNINRTCGRKRLN</sequence>
<protein>
    <submittedName>
        <fullName evidence="1">Uncharacterized protein</fullName>
    </submittedName>
</protein>
<keyword evidence="2" id="KW-1185">Reference proteome</keyword>
<dbReference type="AlphaFoldDB" id="A0A9P7UN06"/>
<accession>A0A9P7UN06</accession>
<dbReference type="EMBL" id="CM032191">
    <property type="protein sequence ID" value="KAG7085474.1"/>
    <property type="molecule type" value="Genomic_DNA"/>
</dbReference>
<comment type="caution">
    <text evidence="1">The sequence shown here is derived from an EMBL/GenBank/DDBJ whole genome shotgun (WGS) entry which is preliminary data.</text>
</comment>
<organism evidence="1 2">
    <name type="scientific">Marasmius oreades</name>
    <name type="common">fairy-ring Marasmius</name>
    <dbReference type="NCBI Taxonomy" id="181124"/>
    <lineage>
        <taxon>Eukaryota</taxon>
        <taxon>Fungi</taxon>
        <taxon>Dikarya</taxon>
        <taxon>Basidiomycota</taxon>
        <taxon>Agaricomycotina</taxon>
        <taxon>Agaricomycetes</taxon>
        <taxon>Agaricomycetidae</taxon>
        <taxon>Agaricales</taxon>
        <taxon>Marasmiineae</taxon>
        <taxon>Marasmiaceae</taxon>
        <taxon>Marasmius</taxon>
    </lineage>
</organism>
<name>A0A9P7UN06_9AGAR</name>
<dbReference type="KEGG" id="more:E1B28_003035"/>
<gene>
    <name evidence="1" type="ORF">E1B28_003035</name>
</gene>
<dbReference type="GeneID" id="66072111"/>
<reference evidence="1" key="1">
    <citation type="journal article" date="2021" name="Genome Biol. Evol.">
        <title>The assembled and annotated genome of the fairy-ring fungus Marasmius oreades.</title>
        <authorList>
            <person name="Hiltunen M."/>
            <person name="Ament-Velasquez S.L."/>
            <person name="Johannesson H."/>
        </authorList>
    </citation>
    <scope>NUCLEOTIDE SEQUENCE</scope>
    <source>
        <strain evidence="1">03SP1</strain>
    </source>
</reference>
<dbReference type="Proteomes" id="UP001049176">
    <property type="component" value="Chromosome 11"/>
</dbReference>